<dbReference type="Proteomes" id="UP001595722">
    <property type="component" value="Unassembled WGS sequence"/>
</dbReference>
<evidence type="ECO:0000256" key="4">
    <source>
        <dbReference type="ARBA" id="ARBA00022618"/>
    </source>
</evidence>
<comment type="caution">
    <text evidence="18">The sequence shown here is derived from an EMBL/GenBank/DDBJ whole genome shotgun (WGS) entry which is preliminary data.</text>
</comment>
<sequence>MSELSLNHLSQRFNWQLKDSLFIPWLGLLFLGWVMVASASTGIAEYYTGNEYYFAIRHAAYLLLGIVATMMVSQIPLSWWSRFELKLLLAAFLALGLVFAPGIGHEVNGSQRWLNLGIIKVQASEIAKLAAVFYISGYLVRRKNEVQQHWKGFLMPFVVLGLMVMLLLLEPDFGAVVVLMGAALVQLFLGGVKAGQFFLLLIGTLIISGFVLTAETYRMERLLAYLDPWSPEHVYGTGYQLTQSLIAFGRGDWFGVGLGESVQKLFYLPEAHTDFVFAIWAEETGLFGGLIALTLLSVMVGFIWRTAWKAQRVGQAYGAYVAIGIGSLLALQMIINLGVNTGLLPTKGLTLPFYSYGGSSLLVCCAMVGIVMRVSYETRHPSIESEPEKPVAGRKSRVKSSASAELNPEVSDV</sequence>
<comment type="subcellular location">
    <subcellularLocation>
        <location evidence="16">Cell inner membrane</location>
        <topology evidence="16">Multi-pass membrane protein</topology>
    </subcellularLocation>
    <subcellularLocation>
        <location evidence="1">Cell membrane</location>
        <topology evidence="1">Multi-pass membrane protein</topology>
    </subcellularLocation>
    <text evidence="16">Localizes to the division septum.</text>
</comment>
<keyword evidence="3 16" id="KW-1003">Cell membrane</keyword>
<dbReference type="EMBL" id="JBHRYB010000013">
    <property type="protein sequence ID" value="MFC3681149.1"/>
    <property type="molecule type" value="Genomic_DNA"/>
</dbReference>
<evidence type="ECO:0000256" key="17">
    <source>
        <dbReference type="SAM" id="MobiDB-lite"/>
    </source>
</evidence>
<feature type="transmembrane region" description="Helical" evidence="16">
    <location>
        <begin position="123"/>
        <end position="140"/>
    </location>
</feature>
<evidence type="ECO:0000256" key="8">
    <source>
        <dbReference type="ARBA" id="ARBA00022960"/>
    </source>
</evidence>
<evidence type="ECO:0000256" key="11">
    <source>
        <dbReference type="ARBA" id="ARBA00023136"/>
    </source>
</evidence>
<organism evidence="18 19">
    <name type="scientific">Bacterioplanoides pacificum</name>
    <dbReference type="NCBI Taxonomy" id="1171596"/>
    <lineage>
        <taxon>Bacteria</taxon>
        <taxon>Pseudomonadati</taxon>
        <taxon>Pseudomonadota</taxon>
        <taxon>Gammaproteobacteria</taxon>
        <taxon>Oceanospirillales</taxon>
        <taxon>Oceanospirillaceae</taxon>
        <taxon>Bacterioplanoides</taxon>
    </lineage>
</organism>
<keyword evidence="9 16" id="KW-0573">Peptidoglycan synthesis</keyword>
<evidence type="ECO:0000256" key="13">
    <source>
        <dbReference type="ARBA" id="ARBA00023316"/>
    </source>
</evidence>
<dbReference type="PANTHER" id="PTHR30474">
    <property type="entry name" value="CELL CYCLE PROTEIN"/>
    <property type="match status" value="1"/>
</dbReference>
<keyword evidence="16" id="KW-0997">Cell inner membrane</keyword>
<feature type="transmembrane region" description="Helical" evidence="16">
    <location>
        <begin position="197"/>
        <end position="217"/>
    </location>
</feature>
<evidence type="ECO:0000256" key="16">
    <source>
        <dbReference type="HAMAP-Rule" id="MF_00913"/>
    </source>
</evidence>
<evidence type="ECO:0000256" key="3">
    <source>
        <dbReference type="ARBA" id="ARBA00022475"/>
    </source>
</evidence>
<dbReference type="InterPro" id="IPR001182">
    <property type="entry name" value="FtsW/RodA"/>
</dbReference>
<feature type="transmembrane region" description="Helical" evidence="16">
    <location>
        <begin position="316"/>
        <end position="339"/>
    </location>
</feature>
<keyword evidence="11 16" id="KW-0472">Membrane</keyword>
<dbReference type="PANTHER" id="PTHR30474:SF2">
    <property type="entry name" value="PEPTIDOGLYCAN GLYCOSYLTRANSFERASE FTSW-RELATED"/>
    <property type="match status" value="1"/>
</dbReference>
<evidence type="ECO:0000256" key="12">
    <source>
        <dbReference type="ARBA" id="ARBA00023306"/>
    </source>
</evidence>
<feature type="transmembrane region" description="Helical" evidence="16">
    <location>
        <begin position="52"/>
        <end position="73"/>
    </location>
</feature>
<dbReference type="HAMAP" id="MF_00913">
    <property type="entry name" value="PGT_FtsW_proteobact"/>
    <property type="match status" value="1"/>
</dbReference>
<accession>A0ABV7VUB6</accession>
<feature type="region of interest" description="Disordered" evidence="17">
    <location>
        <begin position="382"/>
        <end position="413"/>
    </location>
</feature>
<comment type="pathway">
    <text evidence="2 16">Cell wall biogenesis; peptidoglycan biosynthesis.</text>
</comment>
<dbReference type="RefSeq" id="WP_376867382.1">
    <property type="nucleotide sequence ID" value="NZ_JBHRYB010000013.1"/>
</dbReference>
<feature type="transmembrane region" description="Helical" evidence="16">
    <location>
        <begin position="21"/>
        <end position="40"/>
    </location>
</feature>
<keyword evidence="19" id="KW-1185">Reference proteome</keyword>
<feature type="transmembrane region" description="Helical" evidence="16">
    <location>
        <begin position="351"/>
        <end position="372"/>
    </location>
</feature>
<keyword evidence="8 16" id="KW-0133">Cell shape</keyword>
<keyword evidence="12 16" id="KW-0131">Cell cycle</keyword>
<dbReference type="InterPro" id="IPR013437">
    <property type="entry name" value="FtsW"/>
</dbReference>
<protein>
    <recommendedName>
        <fullName evidence="16">Probable peptidoglycan glycosyltransferase FtsW</fullName>
        <shortName evidence="16">PGT</shortName>
        <ecNumber evidence="16">2.4.99.28</ecNumber>
    </recommendedName>
    <alternativeName>
        <fullName evidence="16">Cell division protein FtsW</fullName>
    </alternativeName>
    <alternativeName>
        <fullName evidence="16">Cell wall polymerase</fullName>
    </alternativeName>
    <alternativeName>
        <fullName evidence="16">Peptidoglycan polymerase</fullName>
        <shortName evidence="16">PG polymerase</shortName>
    </alternativeName>
</protein>
<dbReference type="Pfam" id="PF01098">
    <property type="entry name" value="FTSW_RODA_SPOVE"/>
    <property type="match status" value="1"/>
</dbReference>
<keyword evidence="7 16" id="KW-0812">Transmembrane</keyword>
<feature type="compositionally biased region" description="Basic and acidic residues" evidence="17">
    <location>
        <begin position="382"/>
        <end position="391"/>
    </location>
</feature>
<evidence type="ECO:0000256" key="1">
    <source>
        <dbReference type="ARBA" id="ARBA00004651"/>
    </source>
</evidence>
<name>A0ABV7VUB6_9GAMM</name>
<evidence type="ECO:0000256" key="7">
    <source>
        <dbReference type="ARBA" id="ARBA00022692"/>
    </source>
</evidence>
<evidence type="ECO:0000256" key="10">
    <source>
        <dbReference type="ARBA" id="ARBA00022989"/>
    </source>
</evidence>
<keyword evidence="13 16" id="KW-0961">Cell wall biogenesis/degradation</keyword>
<comment type="similarity">
    <text evidence="14 16">Belongs to the SEDS family. FtsW subfamily.</text>
</comment>
<evidence type="ECO:0000256" key="14">
    <source>
        <dbReference type="ARBA" id="ARBA00038053"/>
    </source>
</evidence>
<gene>
    <name evidence="16 18" type="primary">ftsW</name>
    <name evidence="18" type="ORF">ACFOMG_13675</name>
</gene>
<evidence type="ECO:0000256" key="15">
    <source>
        <dbReference type="ARBA" id="ARBA00049902"/>
    </source>
</evidence>
<evidence type="ECO:0000256" key="2">
    <source>
        <dbReference type="ARBA" id="ARBA00004752"/>
    </source>
</evidence>
<keyword evidence="6 16" id="KW-0808">Transferase</keyword>
<evidence type="ECO:0000313" key="19">
    <source>
        <dbReference type="Proteomes" id="UP001595722"/>
    </source>
</evidence>
<dbReference type="EC" id="2.4.99.28" evidence="16"/>
<keyword evidence="5 16" id="KW-0328">Glycosyltransferase</keyword>
<comment type="function">
    <text evidence="16">Peptidoglycan polymerase that is essential for cell division.</text>
</comment>
<feature type="transmembrane region" description="Helical" evidence="16">
    <location>
        <begin position="285"/>
        <end position="304"/>
    </location>
</feature>
<comment type="catalytic activity">
    <reaction evidence="15 16">
        <text>[GlcNAc-(1-&gt;4)-Mur2Ac(oyl-L-Ala-gamma-D-Glu-L-Lys-D-Ala-D-Ala)](n)-di-trans,octa-cis-undecaprenyl diphosphate + beta-D-GlcNAc-(1-&gt;4)-Mur2Ac(oyl-L-Ala-gamma-D-Glu-L-Lys-D-Ala-D-Ala)-di-trans,octa-cis-undecaprenyl diphosphate = [GlcNAc-(1-&gt;4)-Mur2Ac(oyl-L-Ala-gamma-D-Glu-L-Lys-D-Ala-D-Ala)](n+1)-di-trans,octa-cis-undecaprenyl diphosphate + di-trans,octa-cis-undecaprenyl diphosphate + H(+)</text>
        <dbReference type="Rhea" id="RHEA:23708"/>
        <dbReference type="Rhea" id="RHEA-COMP:9602"/>
        <dbReference type="Rhea" id="RHEA-COMP:9603"/>
        <dbReference type="ChEBI" id="CHEBI:15378"/>
        <dbReference type="ChEBI" id="CHEBI:58405"/>
        <dbReference type="ChEBI" id="CHEBI:60033"/>
        <dbReference type="ChEBI" id="CHEBI:78435"/>
        <dbReference type="EC" id="2.4.99.28"/>
    </reaction>
</comment>
<reference evidence="19" key="1">
    <citation type="journal article" date="2019" name="Int. J. Syst. Evol. Microbiol.">
        <title>The Global Catalogue of Microorganisms (GCM) 10K type strain sequencing project: providing services to taxonomists for standard genome sequencing and annotation.</title>
        <authorList>
            <consortium name="The Broad Institute Genomics Platform"/>
            <consortium name="The Broad Institute Genome Sequencing Center for Infectious Disease"/>
            <person name="Wu L."/>
            <person name="Ma J."/>
        </authorList>
    </citation>
    <scope>NUCLEOTIDE SEQUENCE [LARGE SCALE GENOMIC DNA]</scope>
    <source>
        <strain evidence="19">KCTC 42424</strain>
    </source>
</reference>
<feature type="transmembrane region" description="Helical" evidence="16">
    <location>
        <begin position="85"/>
        <end position="103"/>
    </location>
</feature>
<keyword evidence="10 16" id="KW-1133">Transmembrane helix</keyword>
<feature type="transmembrane region" description="Helical" evidence="16">
    <location>
        <begin position="175"/>
        <end position="192"/>
    </location>
</feature>
<feature type="transmembrane region" description="Helical" evidence="16">
    <location>
        <begin position="152"/>
        <end position="169"/>
    </location>
</feature>
<evidence type="ECO:0000313" key="18">
    <source>
        <dbReference type="EMBL" id="MFC3681149.1"/>
    </source>
</evidence>
<evidence type="ECO:0000256" key="6">
    <source>
        <dbReference type="ARBA" id="ARBA00022679"/>
    </source>
</evidence>
<proteinExistence type="inferred from homology"/>
<dbReference type="NCBIfam" id="TIGR02614">
    <property type="entry name" value="ftsW"/>
    <property type="match status" value="1"/>
</dbReference>
<evidence type="ECO:0000256" key="5">
    <source>
        <dbReference type="ARBA" id="ARBA00022676"/>
    </source>
</evidence>
<keyword evidence="4 16" id="KW-0132">Cell division</keyword>
<evidence type="ECO:0000256" key="9">
    <source>
        <dbReference type="ARBA" id="ARBA00022984"/>
    </source>
</evidence>